<dbReference type="SUPFAM" id="SSF53448">
    <property type="entry name" value="Nucleotide-diphospho-sugar transferases"/>
    <property type="match status" value="1"/>
</dbReference>
<dbReference type="Pfam" id="PF04488">
    <property type="entry name" value="Gly_transf_sug"/>
    <property type="match status" value="1"/>
</dbReference>
<reference evidence="4 5" key="1">
    <citation type="journal article" date="2020" name="ISME J.">
        <title>Uncovering the hidden diversity of litter-decomposition mechanisms in mushroom-forming fungi.</title>
        <authorList>
            <person name="Floudas D."/>
            <person name="Bentzer J."/>
            <person name="Ahren D."/>
            <person name="Johansson T."/>
            <person name="Persson P."/>
            <person name="Tunlid A."/>
        </authorList>
    </citation>
    <scope>NUCLEOTIDE SEQUENCE [LARGE SCALE GENOMIC DNA]</scope>
    <source>
        <strain evidence="4 5">CBS 101986</strain>
    </source>
</reference>
<evidence type="ECO:0000256" key="2">
    <source>
        <dbReference type="SAM" id="MobiDB-lite"/>
    </source>
</evidence>
<proteinExistence type="inferred from homology"/>
<feature type="transmembrane region" description="Helical" evidence="3">
    <location>
        <begin position="66"/>
        <end position="84"/>
    </location>
</feature>
<keyword evidence="5" id="KW-1185">Reference proteome</keyword>
<dbReference type="OrthoDB" id="108365at2759"/>
<keyword evidence="3" id="KW-0472">Membrane</keyword>
<evidence type="ECO:0000256" key="1">
    <source>
        <dbReference type="ARBA" id="ARBA00009003"/>
    </source>
</evidence>
<dbReference type="Proteomes" id="UP000567179">
    <property type="component" value="Unassembled WGS sequence"/>
</dbReference>
<keyword evidence="3" id="KW-0812">Transmembrane</keyword>
<dbReference type="PANTHER" id="PTHR22851">
    <property type="entry name" value="U3 SMALL NUCLEOLAR RNA U3 SNORNA ASSOCIATED PROTEIN"/>
    <property type="match status" value="1"/>
</dbReference>
<feature type="region of interest" description="Disordered" evidence="2">
    <location>
        <begin position="462"/>
        <end position="491"/>
    </location>
</feature>
<dbReference type="EMBL" id="JAACJJ010000015">
    <property type="protein sequence ID" value="KAF5325035.1"/>
    <property type="molecule type" value="Genomic_DNA"/>
</dbReference>
<evidence type="ECO:0000313" key="4">
    <source>
        <dbReference type="EMBL" id="KAF5325035.1"/>
    </source>
</evidence>
<dbReference type="InterPro" id="IPR029044">
    <property type="entry name" value="Nucleotide-diphossugar_trans"/>
</dbReference>
<evidence type="ECO:0000256" key="3">
    <source>
        <dbReference type="SAM" id="Phobius"/>
    </source>
</evidence>
<name>A0A8H5BKR5_9AGAR</name>
<keyword evidence="3" id="KW-1133">Transmembrane helix</keyword>
<comment type="similarity">
    <text evidence="1">Belongs to the glycosyltransferase 32 family.</text>
</comment>
<dbReference type="Gene3D" id="3.90.550.20">
    <property type="match status" value="1"/>
</dbReference>
<sequence>MNSDLPSHSSAIEEKLKHRSHASLSAWTRPYNISIPGVRTRRLRIYIPNAGPFNQLRTGRMRRKRGPLLVGLACLAVFLTVILVSKSFGRSEWGDQWQSGSQAEPPTLVYQRRDLQKIWKWEVASGHYPSRQTIPTNIGLMEPILNPATPLQPPTVKPSRFRGPGADIITSARGAGAKRVYLDIQSPPPNVAYPPRPVPGSVADLDHVMKHCDFSKGKYVRDCLEMLRLGGGLDNGERIRRDPKASDWQYIYVESTDGTPSDADLTTEPQQAPLFKSPSGPGRKSSDPNEGLLKKKGVQWEPRIMLPEPLHHTPARALPSPCDPENPRIFHMFWTGPFTDKPYLALMSFLHSQNTGLHLKEWPADAKVCRPQFWLWINPGPAASMPNPNAVHDMFEGLKQSPWASPFLHPRFRDVIQFKLWNTTEQLDGIPEIKDEWRALQDNLFNSGGHIISLSKKPATAATSEGANATSTKTGKADEDDLLNRTGSKSSSSYDRLSVILSDMARFVLCHRFGGIYLDADTILLRDWEELWGWKGAFAYRWSRLENYNTAVLRMNKGSALGTFLFRTALKNGLDFHPMTVSRYTADASLEGLLLRLPDALFDAAWLNTENYQRDRPPQPYFTEFADFFDTPAQNSAAPHALGIRGFFRGSYSYHFHNFWWKPFDPSRNFPDLGARFKTGEQRARAILRNEKMQALAAARRTGTNTGRAAPVASAIDDEDEDEEEDINDKTDLDWSTVIKRTFEAYIRGERPNMYGEWIEWNMA</sequence>
<dbReference type="AlphaFoldDB" id="A0A8H5BKR5"/>
<protein>
    <recommendedName>
        <fullName evidence="6">Glycosyltransferase family 32 protein</fullName>
    </recommendedName>
</protein>
<evidence type="ECO:0000313" key="5">
    <source>
        <dbReference type="Proteomes" id="UP000567179"/>
    </source>
</evidence>
<evidence type="ECO:0008006" key="6">
    <source>
        <dbReference type="Google" id="ProtNLM"/>
    </source>
</evidence>
<dbReference type="GO" id="GO:0000462">
    <property type="term" value="P:maturation of SSU-rRNA from tricistronic rRNA transcript (SSU-rRNA, 5.8S rRNA, LSU-rRNA)"/>
    <property type="evidence" value="ECO:0007669"/>
    <property type="project" value="TreeGrafter"/>
</dbReference>
<feature type="compositionally biased region" description="Polar residues" evidence="2">
    <location>
        <begin position="462"/>
        <end position="474"/>
    </location>
</feature>
<accession>A0A8H5BKR5</accession>
<organism evidence="4 5">
    <name type="scientific">Psilocybe cf. subviscida</name>
    <dbReference type="NCBI Taxonomy" id="2480587"/>
    <lineage>
        <taxon>Eukaryota</taxon>
        <taxon>Fungi</taxon>
        <taxon>Dikarya</taxon>
        <taxon>Basidiomycota</taxon>
        <taxon>Agaricomycotina</taxon>
        <taxon>Agaricomycetes</taxon>
        <taxon>Agaricomycetidae</taxon>
        <taxon>Agaricales</taxon>
        <taxon>Agaricineae</taxon>
        <taxon>Strophariaceae</taxon>
        <taxon>Psilocybe</taxon>
    </lineage>
</organism>
<comment type="caution">
    <text evidence="4">The sequence shown here is derived from an EMBL/GenBank/DDBJ whole genome shotgun (WGS) entry which is preliminary data.</text>
</comment>
<feature type="compositionally biased region" description="Acidic residues" evidence="2">
    <location>
        <begin position="716"/>
        <end position="727"/>
    </location>
</feature>
<dbReference type="GO" id="GO:0032040">
    <property type="term" value="C:small-subunit processome"/>
    <property type="evidence" value="ECO:0007669"/>
    <property type="project" value="TreeGrafter"/>
</dbReference>
<dbReference type="PANTHER" id="PTHR22851:SF1">
    <property type="entry name" value="GLYCOSYLTRANSFERASE FAMILY 32 PROTEIN"/>
    <property type="match status" value="1"/>
</dbReference>
<dbReference type="InterPro" id="IPR051733">
    <property type="entry name" value="WD_repeat_DCAF13/WDSOF1"/>
</dbReference>
<feature type="region of interest" description="Disordered" evidence="2">
    <location>
        <begin position="700"/>
        <end position="729"/>
    </location>
</feature>
<gene>
    <name evidence="4" type="ORF">D9619_009595</name>
</gene>
<dbReference type="InterPro" id="IPR007577">
    <property type="entry name" value="GlycoTrfase_DXD_sugar-bd_CS"/>
</dbReference>
<feature type="region of interest" description="Disordered" evidence="2">
    <location>
        <begin position="258"/>
        <end position="292"/>
    </location>
</feature>